<dbReference type="Gene3D" id="3.40.50.300">
    <property type="entry name" value="P-loop containing nucleotide triphosphate hydrolases"/>
    <property type="match status" value="1"/>
</dbReference>
<evidence type="ECO:0000256" key="1">
    <source>
        <dbReference type="ARBA" id="ARBA00004370"/>
    </source>
</evidence>
<dbReference type="Proteomes" id="UP000040453">
    <property type="component" value="Unassembled WGS sequence"/>
</dbReference>
<gene>
    <name evidence="6" type="primary">oppD_2</name>
    <name evidence="6" type="ORF">BN997_00274</name>
</gene>
<evidence type="ECO:0000313" key="6">
    <source>
        <dbReference type="EMBL" id="CEI80471.1"/>
    </source>
</evidence>
<dbReference type="GO" id="GO:0005524">
    <property type="term" value="F:ATP binding"/>
    <property type="evidence" value="ECO:0007669"/>
    <property type="project" value="UniProtKB-KW"/>
</dbReference>
<sequence length="133" mass="14997">MIAMALICLPKLLIADEPTTALDVRIQALIPQLMKNLQDKFNMSIILITHDFGIVAGMCDRIVVMKDGQIVEQNDTTATFTQPRAMVKHICDQIAVMYSGKSVEVSESEELYEIRFTHIPIAARCCTYSTPWY</sequence>
<keyword evidence="7" id="KW-1185">Reference proteome</keyword>
<evidence type="ECO:0000256" key="3">
    <source>
        <dbReference type="ARBA" id="ARBA00022448"/>
    </source>
</evidence>
<evidence type="ECO:0000256" key="4">
    <source>
        <dbReference type="ARBA" id="ARBA00022475"/>
    </source>
</evidence>
<keyword evidence="3" id="KW-0813">Transport</keyword>
<comment type="subcellular location">
    <subcellularLocation>
        <location evidence="1">Membrane</location>
    </subcellularLocation>
</comment>
<dbReference type="InterPro" id="IPR050388">
    <property type="entry name" value="ABC_Ni/Peptide_Import"/>
</dbReference>
<name>A0A0A1MMZ8_9BACI</name>
<evidence type="ECO:0000313" key="7">
    <source>
        <dbReference type="Proteomes" id="UP000040453"/>
    </source>
</evidence>
<proteinExistence type="inferred from homology"/>
<dbReference type="GO" id="GO:0016020">
    <property type="term" value="C:membrane"/>
    <property type="evidence" value="ECO:0007669"/>
    <property type="project" value="UniProtKB-SubCell"/>
</dbReference>
<keyword evidence="4" id="KW-1003">Cell membrane</keyword>
<keyword evidence="5" id="KW-0472">Membrane</keyword>
<accession>A0A0A1MMZ8</accession>
<dbReference type="EMBL" id="CDGG01000001">
    <property type="protein sequence ID" value="CEI80471.1"/>
    <property type="molecule type" value="Genomic_DNA"/>
</dbReference>
<dbReference type="AlphaFoldDB" id="A0A0A1MMZ8"/>
<dbReference type="SUPFAM" id="SSF52540">
    <property type="entry name" value="P-loop containing nucleoside triphosphate hydrolases"/>
    <property type="match status" value="1"/>
</dbReference>
<protein>
    <submittedName>
        <fullName evidence="6">Oligopeptide transport ATP-binding protein OppD</fullName>
    </submittedName>
</protein>
<evidence type="ECO:0000256" key="5">
    <source>
        <dbReference type="ARBA" id="ARBA00023136"/>
    </source>
</evidence>
<evidence type="ECO:0000256" key="2">
    <source>
        <dbReference type="ARBA" id="ARBA00005417"/>
    </source>
</evidence>
<keyword evidence="6" id="KW-0067">ATP-binding</keyword>
<dbReference type="PANTHER" id="PTHR43297">
    <property type="entry name" value="OLIGOPEPTIDE TRANSPORT ATP-BINDING PROTEIN APPD"/>
    <property type="match status" value="1"/>
</dbReference>
<dbReference type="InterPro" id="IPR027417">
    <property type="entry name" value="P-loop_NTPase"/>
</dbReference>
<comment type="similarity">
    <text evidence="2">Belongs to the ABC transporter superfamily.</text>
</comment>
<dbReference type="PANTHER" id="PTHR43297:SF2">
    <property type="entry name" value="DIPEPTIDE TRANSPORT ATP-BINDING PROTEIN DPPD"/>
    <property type="match status" value="1"/>
</dbReference>
<reference evidence="6 7" key="1">
    <citation type="submission" date="2014-11" db="EMBL/GenBank/DDBJ databases">
        <authorList>
            <person name="Urmite Genomes Urmite Genomes"/>
        </authorList>
    </citation>
    <scope>NUCLEOTIDE SEQUENCE [LARGE SCALE GENOMIC DNA]</scope>
    <source>
        <strain evidence="6 7">Oc5</strain>
    </source>
</reference>
<keyword evidence="6" id="KW-0547">Nucleotide-binding</keyword>
<organism evidence="6 7">
    <name type="scientific">Oceanobacillus oncorhynchi</name>
    <dbReference type="NCBI Taxonomy" id="545501"/>
    <lineage>
        <taxon>Bacteria</taxon>
        <taxon>Bacillati</taxon>
        <taxon>Bacillota</taxon>
        <taxon>Bacilli</taxon>
        <taxon>Bacillales</taxon>
        <taxon>Bacillaceae</taxon>
        <taxon>Oceanobacillus</taxon>
    </lineage>
</organism>
<dbReference type="STRING" id="545501.BN997_00274"/>